<keyword evidence="2" id="KW-0812">Transmembrane</keyword>
<feature type="region of interest" description="Disordered" evidence="1">
    <location>
        <begin position="213"/>
        <end position="250"/>
    </location>
</feature>
<feature type="domain" description="Outer membrane protein beta-barrel" evidence="3">
    <location>
        <begin position="256"/>
        <end position="390"/>
    </location>
</feature>
<keyword evidence="2" id="KW-0472">Membrane</keyword>
<dbReference type="Gene3D" id="2.40.160.20">
    <property type="match status" value="1"/>
</dbReference>
<sequence>MNEKNDILQMLRDREDEFRLPLRKGGWEKLDADLSALMPEPELPGLRAKPVRYKLYRWVFIAAVALLCLMISVVVSRREEPKEVVAEHPVVLSPEKKESVTPALPPEEIPEKPAYARFFPYIQVIDSLIPQLYPVDLPKEVMIAGNSSDDIEVTEPAMPKHRDSGPQPDKRNSLPYRPVEEKKKIFDFNRFAFGIQTGSNHVTNMGGGFEHREEWVSQPDHPRPEEKPERPDDNPSEKLQTKAATGGGGGSSENWKTDYYYRHHIPITFGLSARMFITPRIALETGLSYTYLYSEILEEGKTQNGSQKLHYIGIPLKLSWTFYKWKNLSLYASAGGMIEYCVSAKKTDADLRINRWQPSWNAAVGMQAELRKPLSLFVEPGVSYYYNMNPQYRNSSLRFESMRTVHPFTFTLQVGIRFTY</sequence>
<reference evidence="4 5" key="1">
    <citation type="submission" date="2020-08" db="EMBL/GenBank/DDBJ databases">
        <title>Genome public.</title>
        <authorList>
            <person name="Liu C."/>
            <person name="Sun Q."/>
        </authorList>
    </citation>
    <scope>NUCLEOTIDE SEQUENCE [LARGE SCALE GENOMIC DNA]</scope>
    <source>
        <strain evidence="4 5">NSJ-79</strain>
    </source>
</reference>
<feature type="compositionally biased region" description="Basic and acidic residues" evidence="1">
    <location>
        <begin position="213"/>
        <end position="240"/>
    </location>
</feature>
<protein>
    <submittedName>
        <fullName evidence="4">PorT family protein</fullName>
    </submittedName>
</protein>
<evidence type="ECO:0000256" key="1">
    <source>
        <dbReference type="SAM" id="MobiDB-lite"/>
    </source>
</evidence>
<dbReference type="InterPro" id="IPR025665">
    <property type="entry name" value="Beta-barrel_OMP_2"/>
</dbReference>
<dbReference type="Proteomes" id="UP000651475">
    <property type="component" value="Unassembled WGS sequence"/>
</dbReference>
<evidence type="ECO:0000259" key="3">
    <source>
        <dbReference type="Pfam" id="PF13568"/>
    </source>
</evidence>
<evidence type="ECO:0000256" key="2">
    <source>
        <dbReference type="SAM" id="Phobius"/>
    </source>
</evidence>
<organism evidence="4 5">
    <name type="scientific">Parabacteroides hominis</name>
    <dbReference type="NCBI Taxonomy" id="2763057"/>
    <lineage>
        <taxon>Bacteria</taxon>
        <taxon>Pseudomonadati</taxon>
        <taxon>Bacteroidota</taxon>
        <taxon>Bacteroidia</taxon>
        <taxon>Bacteroidales</taxon>
        <taxon>Tannerellaceae</taxon>
        <taxon>Parabacteroides</taxon>
    </lineage>
</organism>
<gene>
    <name evidence="4" type="ORF">H8S65_16330</name>
</gene>
<evidence type="ECO:0000313" key="5">
    <source>
        <dbReference type="Proteomes" id="UP000651475"/>
    </source>
</evidence>
<dbReference type="SUPFAM" id="SSF56925">
    <property type="entry name" value="OMPA-like"/>
    <property type="match status" value="1"/>
</dbReference>
<accession>A0ABR7DSH1</accession>
<keyword evidence="5" id="KW-1185">Reference proteome</keyword>
<feature type="compositionally biased region" description="Basic and acidic residues" evidence="1">
    <location>
        <begin position="158"/>
        <end position="178"/>
    </location>
</feature>
<name>A0ABR7DSH1_9BACT</name>
<keyword evidence="2" id="KW-1133">Transmembrane helix</keyword>
<evidence type="ECO:0000313" key="4">
    <source>
        <dbReference type="EMBL" id="MBC5634312.1"/>
    </source>
</evidence>
<proteinExistence type="predicted"/>
<dbReference type="RefSeq" id="WP_186930927.1">
    <property type="nucleotide sequence ID" value="NZ_JACOOJ010000035.1"/>
</dbReference>
<dbReference type="InterPro" id="IPR011250">
    <property type="entry name" value="OMP/PagP_B-barrel"/>
</dbReference>
<feature type="region of interest" description="Disordered" evidence="1">
    <location>
        <begin position="150"/>
        <end position="178"/>
    </location>
</feature>
<comment type="caution">
    <text evidence="4">The sequence shown here is derived from an EMBL/GenBank/DDBJ whole genome shotgun (WGS) entry which is preliminary data.</text>
</comment>
<dbReference type="EMBL" id="JACOOJ010000035">
    <property type="protein sequence ID" value="MBC5634312.1"/>
    <property type="molecule type" value="Genomic_DNA"/>
</dbReference>
<dbReference type="Pfam" id="PF13568">
    <property type="entry name" value="OMP_b-brl_2"/>
    <property type="match status" value="1"/>
</dbReference>
<feature type="transmembrane region" description="Helical" evidence="2">
    <location>
        <begin position="55"/>
        <end position="75"/>
    </location>
</feature>